<dbReference type="GO" id="GO:0015341">
    <property type="term" value="F:zinc efflux antiporter activity"/>
    <property type="evidence" value="ECO:0007669"/>
    <property type="project" value="TreeGrafter"/>
</dbReference>
<feature type="transmembrane region" description="Helical" evidence="9">
    <location>
        <begin position="75"/>
        <end position="93"/>
    </location>
</feature>
<keyword evidence="3" id="KW-0813">Transport</keyword>
<dbReference type="FunFam" id="3.30.70.1350:FF:000002">
    <property type="entry name" value="Ferrous-iron efflux pump FieF"/>
    <property type="match status" value="1"/>
</dbReference>
<comment type="similarity">
    <text evidence="2">Belongs to the cation diffusion facilitator (CDF) transporter (TC 2.A.4) family.</text>
</comment>
<dbReference type="NCBIfam" id="TIGR01297">
    <property type="entry name" value="CDF"/>
    <property type="match status" value="1"/>
</dbReference>
<dbReference type="Pfam" id="PF16916">
    <property type="entry name" value="ZT_dimer"/>
    <property type="match status" value="1"/>
</dbReference>
<name>A0A370HYL9_9HYPH</name>
<dbReference type="InterPro" id="IPR050291">
    <property type="entry name" value="CDF_Transporter"/>
</dbReference>
<feature type="transmembrane region" description="Helical" evidence="9">
    <location>
        <begin position="152"/>
        <end position="171"/>
    </location>
</feature>
<dbReference type="InterPro" id="IPR027469">
    <property type="entry name" value="Cation_efflux_TMD_sf"/>
</dbReference>
<organism evidence="12 13">
    <name type="scientific">Microvirga subterranea</name>
    <dbReference type="NCBI Taxonomy" id="186651"/>
    <lineage>
        <taxon>Bacteria</taxon>
        <taxon>Pseudomonadati</taxon>
        <taxon>Pseudomonadota</taxon>
        <taxon>Alphaproteobacteria</taxon>
        <taxon>Hyphomicrobiales</taxon>
        <taxon>Methylobacteriaceae</taxon>
        <taxon>Microvirga</taxon>
    </lineage>
</organism>
<feature type="transmembrane region" description="Helical" evidence="9">
    <location>
        <begin position="113"/>
        <end position="131"/>
    </location>
</feature>
<dbReference type="InterPro" id="IPR036837">
    <property type="entry name" value="Cation_efflux_CTD_sf"/>
</dbReference>
<evidence type="ECO:0000256" key="3">
    <source>
        <dbReference type="ARBA" id="ARBA00022448"/>
    </source>
</evidence>
<gene>
    <name evidence="12" type="ORF">DES45_101337</name>
</gene>
<dbReference type="GO" id="GO:0006882">
    <property type="term" value="P:intracellular zinc ion homeostasis"/>
    <property type="evidence" value="ECO:0007669"/>
    <property type="project" value="TreeGrafter"/>
</dbReference>
<dbReference type="AlphaFoldDB" id="A0A370HYL9"/>
<proteinExistence type="inferred from homology"/>
<feature type="transmembrane region" description="Helical" evidence="9">
    <location>
        <begin position="7"/>
        <end position="26"/>
    </location>
</feature>
<dbReference type="OrthoDB" id="9806522at2"/>
<evidence type="ECO:0000256" key="6">
    <source>
        <dbReference type="ARBA" id="ARBA00022989"/>
    </source>
</evidence>
<evidence type="ECO:0000259" key="10">
    <source>
        <dbReference type="Pfam" id="PF01545"/>
    </source>
</evidence>
<dbReference type="RefSeq" id="WP_114768230.1">
    <property type="nucleotide sequence ID" value="NZ_QQBB01000001.1"/>
</dbReference>
<keyword evidence="5 9" id="KW-0812">Transmembrane</keyword>
<evidence type="ECO:0000313" key="12">
    <source>
        <dbReference type="EMBL" id="RDI62074.1"/>
    </source>
</evidence>
<dbReference type="EMBL" id="QQBB01000001">
    <property type="protein sequence ID" value="RDI62074.1"/>
    <property type="molecule type" value="Genomic_DNA"/>
</dbReference>
<dbReference type="Gene3D" id="3.30.70.1350">
    <property type="entry name" value="Cation efflux protein, cytoplasmic domain"/>
    <property type="match status" value="1"/>
</dbReference>
<dbReference type="InterPro" id="IPR027470">
    <property type="entry name" value="Cation_efflux_CTD"/>
</dbReference>
<comment type="subcellular location">
    <subcellularLocation>
        <location evidence="1">Cell membrane</location>
        <topology evidence="1">Multi-pass membrane protein</topology>
    </subcellularLocation>
</comment>
<accession>A0A370HYL9</accession>
<evidence type="ECO:0000256" key="1">
    <source>
        <dbReference type="ARBA" id="ARBA00004651"/>
    </source>
</evidence>
<keyword evidence="13" id="KW-1185">Reference proteome</keyword>
<dbReference type="SUPFAM" id="SSF160240">
    <property type="entry name" value="Cation efflux protein cytoplasmic domain-like"/>
    <property type="match status" value="1"/>
</dbReference>
<dbReference type="GO" id="GO:0005886">
    <property type="term" value="C:plasma membrane"/>
    <property type="evidence" value="ECO:0007669"/>
    <property type="project" value="UniProtKB-SubCell"/>
</dbReference>
<evidence type="ECO:0000259" key="11">
    <source>
        <dbReference type="Pfam" id="PF16916"/>
    </source>
</evidence>
<dbReference type="PANTHER" id="PTHR43840">
    <property type="entry name" value="MITOCHONDRIAL METAL TRANSPORTER 1-RELATED"/>
    <property type="match status" value="1"/>
</dbReference>
<evidence type="ECO:0000256" key="2">
    <source>
        <dbReference type="ARBA" id="ARBA00008114"/>
    </source>
</evidence>
<keyword evidence="4" id="KW-1003">Cell membrane</keyword>
<protein>
    <recommendedName>
        <fullName evidence="8">Protein p34</fullName>
    </recommendedName>
</protein>
<dbReference type="Pfam" id="PF01545">
    <property type="entry name" value="Cation_efflux"/>
    <property type="match status" value="1"/>
</dbReference>
<dbReference type="Proteomes" id="UP000254925">
    <property type="component" value="Unassembled WGS sequence"/>
</dbReference>
<keyword evidence="6 9" id="KW-1133">Transmembrane helix</keyword>
<dbReference type="Gene3D" id="1.20.1510.10">
    <property type="entry name" value="Cation efflux protein transmembrane domain"/>
    <property type="match status" value="1"/>
</dbReference>
<keyword evidence="7 9" id="KW-0472">Membrane</keyword>
<comment type="caution">
    <text evidence="12">The sequence shown here is derived from an EMBL/GenBank/DDBJ whole genome shotgun (WGS) entry which is preliminary data.</text>
</comment>
<dbReference type="InterPro" id="IPR058533">
    <property type="entry name" value="Cation_efflux_TM"/>
</dbReference>
<evidence type="ECO:0000256" key="5">
    <source>
        <dbReference type="ARBA" id="ARBA00022692"/>
    </source>
</evidence>
<dbReference type="GO" id="GO:0015086">
    <property type="term" value="F:cadmium ion transmembrane transporter activity"/>
    <property type="evidence" value="ECO:0007669"/>
    <property type="project" value="TreeGrafter"/>
</dbReference>
<dbReference type="GO" id="GO:0015093">
    <property type="term" value="F:ferrous iron transmembrane transporter activity"/>
    <property type="evidence" value="ECO:0007669"/>
    <property type="project" value="TreeGrafter"/>
</dbReference>
<evidence type="ECO:0000256" key="9">
    <source>
        <dbReference type="SAM" id="Phobius"/>
    </source>
</evidence>
<dbReference type="SUPFAM" id="SSF161111">
    <property type="entry name" value="Cation efflux protein transmembrane domain-like"/>
    <property type="match status" value="1"/>
</dbReference>
<evidence type="ECO:0000256" key="8">
    <source>
        <dbReference type="ARBA" id="ARBA00068882"/>
    </source>
</evidence>
<feature type="domain" description="Cation efflux protein transmembrane" evidence="10">
    <location>
        <begin position="11"/>
        <end position="202"/>
    </location>
</feature>
<feature type="transmembrane region" description="Helical" evidence="9">
    <location>
        <begin position="177"/>
        <end position="194"/>
    </location>
</feature>
<evidence type="ECO:0000256" key="4">
    <source>
        <dbReference type="ARBA" id="ARBA00022475"/>
    </source>
</evidence>
<feature type="transmembrane region" description="Helical" evidence="9">
    <location>
        <begin position="32"/>
        <end position="55"/>
    </location>
</feature>
<sequence length="295" mass="31651">MDKIQKLAIGSIVIGAIVFALKYAAYYLTGSIALYSDALESIINVVTAVAAYMAVRVSAQPADANHPYGHHKVEYFSAVLEGVLIIVAALMILEESYRGFMAPKLLDAPAEGLALNALAGFINAFWSWMLIREGRRLRSPALAADGRHLLTDVVTSFGVLAGLLLVPITGWAQLDPALAAVVALNILWSGWGLMKESISGLMDEAVPDKVLTQIREVISNNAAGAIEAHDLRTRHAGKVTFIDFHLVVPGGMSVTDAHDICDRLERALKKDVDGALVTIHVEPDNKAKHAGIVVL</sequence>
<dbReference type="PANTHER" id="PTHR43840:SF15">
    <property type="entry name" value="MITOCHONDRIAL METAL TRANSPORTER 1-RELATED"/>
    <property type="match status" value="1"/>
</dbReference>
<evidence type="ECO:0000313" key="13">
    <source>
        <dbReference type="Proteomes" id="UP000254925"/>
    </source>
</evidence>
<feature type="domain" description="Cation efflux protein cytoplasmic" evidence="11">
    <location>
        <begin position="207"/>
        <end position="283"/>
    </location>
</feature>
<evidence type="ECO:0000256" key="7">
    <source>
        <dbReference type="ARBA" id="ARBA00023136"/>
    </source>
</evidence>
<reference evidence="12 13" key="1">
    <citation type="submission" date="2018-07" db="EMBL/GenBank/DDBJ databases">
        <title>Genomic Encyclopedia of Type Strains, Phase IV (KMG-IV): sequencing the most valuable type-strain genomes for metagenomic binning, comparative biology and taxonomic classification.</title>
        <authorList>
            <person name="Goeker M."/>
        </authorList>
    </citation>
    <scope>NUCLEOTIDE SEQUENCE [LARGE SCALE GENOMIC DNA]</scope>
    <source>
        <strain evidence="12 13">DSM 14364</strain>
    </source>
</reference>
<dbReference type="InterPro" id="IPR002524">
    <property type="entry name" value="Cation_efflux"/>
</dbReference>